<evidence type="ECO:0000313" key="3">
    <source>
        <dbReference type="EMBL" id="SCB39633.1"/>
    </source>
</evidence>
<dbReference type="GO" id="GO:0016491">
    <property type="term" value="F:oxidoreductase activity"/>
    <property type="evidence" value="ECO:0007669"/>
    <property type="project" value="UniProtKB-KW"/>
</dbReference>
<keyword evidence="2" id="KW-0560">Oxidoreductase</keyword>
<dbReference type="SUPFAM" id="SSF51735">
    <property type="entry name" value="NAD(P)-binding Rossmann-fold domains"/>
    <property type="match status" value="1"/>
</dbReference>
<protein>
    <submittedName>
        <fullName evidence="3">NAD(P)-dependent dehydrogenase, short-chain alcohol dehydrogenase family</fullName>
    </submittedName>
</protein>
<dbReference type="PANTHER" id="PTHR24320">
    <property type="entry name" value="RETINOL DEHYDROGENASE"/>
    <property type="match status" value="1"/>
</dbReference>
<organism evidence="3 4">
    <name type="scientific">Bradyrhizobium shewense</name>
    <dbReference type="NCBI Taxonomy" id="1761772"/>
    <lineage>
        <taxon>Bacteria</taxon>
        <taxon>Pseudomonadati</taxon>
        <taxon>Pseudomonadota</taxon>
        <taxon>Alphaproteobacteria</taxon>
        <taxon>Hyphomicrobiales</taxon>
        <taxon>Nitrobacteraceae</taxon>
        <taxon>Bradyrhizobium</taxon>
    </lineage>
</organism>
<evidence type="ECO:0000256" key="1">
    <source>
        <dbReference type="ARBA" id="ARBA00006484"/>
    </source>
</evidence>
<dbReference type="Pfam" id="PF13561">
    <property type="entry name" value="adh_short_C2"/>
    <property type="match status" value="1"/>
</dbReference>
<dbReference type="RefSeq" id="WP_091957899.1">
    <property type="nucleotide sequence ID" value="NZ_FMAI01000008.1"/>
</dbReference>
<dbReference type="InterPro" id="IPR036291">
    <property type="entry name" value="NAD(P)-bd_dom_sf"/>
</dbReference>
<dbReference type="PRINTS" id="PR00081">
    <property type="entry name" value="GDHRDH"/>
</dbReference>
<name>A0A1C3WHX2_9BRAD</name>
<reference evidence="4" key="1">
    <citation type="submission" date="2016-08" db="EMBL/GenBank/DDBJ databases">
        <authorList>
            <person name="Varghese N."/>
            <person name="Submissions Spin"/>
        </authorList>
    </citation>
    <scope>NUCLEOTIDE SEQUENCE [LARGE SCALE GENOMIC DNA]</scope>
    <source>
        <strain evidence="4">ERR11</strain>
    </source>
</reference>
<dbReference type="Proteomes" id="UP000199184">
    <property type="component" value="Unassembled WGS sequence"/>
</dbReference>
<dbReference type="EMBL" id="FMAI01000008">
    <property type="protein sequence ID" value="SCB39633.1"/>
    <property type="molecule type" value="Genomic_DNA"/>
</dbReference>
<proteinExistence type="inferred from homology"/>
<dbReference type="AlphaFoldDB" id="A0A1C3WHX2"/>
<comment type="similarity">
    <text evidence="1">Belongs to the short-chain dehydrogenases/reductases (SDR) family.</text>
</comment>
<evidence type="ECO:0000256" key="2">
    <source>
        <dbReference type="ARBA" id="ARBA00023002"/>
    </source>
</evidence>
<dbReference type="Gene3D" id="3.40.50.720">
    <property type="entry name" value="NAD(P)-binding Rossmann-like Domain"/>
    <property type="match status" value="1"/>
</dbReference>
<gene>
    <name evidence="3" type="ORF">GA0061098_100816</name>
</gene>
<dbReference type="PANTHER" id="PTHR24320:SF274">
    <property type="entry name" value="CHAIN DEHYDROGENASE, PUTATIVE (AFU_ORTHOLOGUE AFUA_4G00440)-RELATED"/>
    <property type="match status" value="1"/>
</dbReference>
<sequence length="257" mass="27740">MAIIFITGSTDGLGRAAAQSLVDQGHRVVLHARAADRAADIGEFASRCAGIVVGDLRSAADARSIADQVNAIGRMDTIIHNAGVYTRPDRGATPEGHAETLAINTLAPYMLTALIERPDRLVYLSSGLHRGGEGSLDDLDWTQRDWDSAKAYAESKLHVVALAFGLARRWPKVLSNAVDPGWVRTKMGGSGAPVDLHTGQQTQAWLAVSEEPAALVSGRYWHHLRREEPAREATDPDFQDALIERLGRLTGVPLPQT</sequence>
<accession>A0A1C3WHX2</accession>
<keyword evidence="4" id="KW-1185">Reference proteome</keyword>
<dbReference type="InterPro" id="IPR002347">
    <property type="entry name" value="SDR_fam"/>
</dbReference>
<evidence type="ECO:0000313" key="4">
    <source>
        <dbReference type="Proteomes" id="UP000199184"/>
    </source>
</evidence>